<dbReference type="GO" id="GO:0005829">
    <property type="term" value="C:cytosol"/>
    <property type="evidence" value="ECO:0007669"/>
    <property type="project" value="TreeGrafter"/>
</dbReference>
<evidence type="ECO:0000256" key="3">
    <source>
        <dbReference type="ARBA" id="ARBA00022670"/>
    </source>
</evidence>
<dbReference type="GO" id="GO:0046872">
    <property type="term" value="F:metal ion binding"/>
    <property type="evidence" value="ECO:0007669"/>
    <property type="project" value="UniProtKB-KW"/>
</dbReference>
<evidence type="ECO:0000256" key="14">
    <source>
        <dbReference type="ARBA" id="ARBA00075285"/>
    </source>
</evidence>
<evidence type="ECO:0000256" key="9">
    <source>
        <dbReference type="ARBA" id="ARBA00036421"/>
    </source>
</evidence>
<dbReference type="GO" id="GO:0070573">
    <property type="term" value="F:metallodipeptidase activity"/>
    <property type="evidence" value="ECO:0007669"/>
    <property type="project" value="TreeGrafter"/>
</dbReference>
<evidence type="ECO:0000256" key="10">
    <source>
        <dbReference type="ARBA" id="ARBA00038976"/>
    </source>
</evidence>
<keyword evidence="6" id="KW-0862">Zinc</keyword>
<gene>
    <name evidence="19" type="ORF">HMPREF0202_02852</name>
</gene>
<name>U7UY35_9FUSO</name>
<evidence type="ECO:0000256" key="11">
    <source>
        <dbReference type="ARBA" id="ARBA00044252"/>
    </source>
</evidence>
<feature type="domain" description="Peptidase M20 dimerisation" evidence="18">
    <location>
        <begin position="205"/>
        <end position="282"/>
    </location>
</feature>
<comment type="similarity">
    <text evidence="12">Belongs to the peptidase M20C family.</text>
</comment>
<keyword evidence="4" id="KW-0479">Metal-binding</keyword>
<dbReference type="InterPro" id="IPR011650">
    <property type="entry name" value="Peptidase_M20_dimer"/>
</dbReference>
<dbReference type="Pfam" id="PF07687">
    <property type="entry name" value="M20_dimer"/>
    <property type="match status" value="1"/>
</dbReference>
<dbReference type="SUPFAM" id="SSF53187">
    <property type="entry name" value="Zn-dependent exopeptidases"/>
    <property type="match status" value="1"/>
</dbReference>
<organism evidence="19 20">
    <name type="scientific">Cetobacterium somerae ATCC BAA-474</name>
    <dbReference type="NCBI Taxonomy" id="1319815"/>
    <lineage>
        <taxon>Bacteria</taxon>
        <taxon>Fusobacteriati</taxon>
        <taxon>Fusobacteriota</taxon>
        <taxon>Fusobacteriia</taxon>
        <taxon>Fusobacteriales</taxon>
        <taxon>Fusobacteriaceae</taxon>
        <taxon>Cetobacterium</taxon>
    </lineage>
</organism>
<keyword evidence="3" id="KW-0645">Protease</keyword>
<dbReference type="PATRIC" id="fig|1319815.3.peg.2713"/>
<evidence type="ECO:0000313" key="19">
    <source>
        <dbReference type="EMBL" id="ERT64235.1"/>
    </source>
</evidence>
<dbReference type="PRINTS" id="PR00934">
    <property type="entry name" value="XHISDIPTASE"/>
</dbReference>
<evidence type="ECO:0000256" key="5">
    <source>
        <dbReference type="ARBA" id="ARBA00022801"/>
    </source>
</evidence>
<protein>
    <recommendedName>
        <fullName evidence="13">Cytosol non-specific dipeptidase</fullName>
        <ecNumber evidence="10">3.4.13.18</ecNumber>
    </recommendedName>
    <alternativeName>
        <fullName evidence="16">Aminoacyl-histidine dipeptidase</fullName>
    </alternativeName>
    <alternativeName>
        <fullName evidence="15">Beta-alanyl-histidine dipeptidase</fullName>
    </alternativeName>
    <alternativeName>
        <fullName evidence="14">Carnosinase</fullName>
    </alternativeName>
    <alternativeName>
        <fullName evidence="11">Peptidase D</fullName>
    </alternativeName>
    <alternativeName>
        <fullName evidence="17">Xaa-His dipeptidase</fullName>
    </alternativeName>
</protein>
<evidence type="ECO:0000256" key="7">
    <source>
        <dbReference type="ARBA" id="ARBA00023049"/>
    </source>
</evidence>
<proteinExistence type="inferred from homology"/>
<comment type="cofactor">
    <cofactor evidence="1">
        <name>Co(2+)</name>
        <dbReference type="ChEBI" id="CHEBI:48828"/>
    </cofactor>
</comment>
<dbReference type="Gene3D" id="3.40.630.10">
    <property type="entry name" value="Zn peptidases"/>
    <property type="match status" value="1"/>
</dbReference>
<dbReference type="RefSeq" id="WP_023052377.1">
    <property type="nucleotide sequence ID" value="NZ_CP173070.2"/>
</dbReference>
<evidence type="ECO:0000256" key="17">
    <source>
        <dbReference type="ARBA" id="ARBA00078074"/>
    </source>
</evidence>
<dbReference type="EC" id="3.4.13.18" evidence="10"/>
<evidence type="ECO:0000256" key="15">
    <source>
        <dbReference type="ARBA" id="ARBA00076004"/>
    </source>
</evidence>
<accession>U7UY35</accession>
<evidence type="ECO:0000256" key="12">
    <source>
        <dbReference type="ARBA" id="ARBA00061423"/>
    </source>
</evidence>
<dbReference type="Proteomes" id="UP000017081">
    <property type="component" value="Unassembled WGS sequence"/>
</dbReference>
<dbReference type="EMBL" id="AXZF01000182">
    <property type="protein sequence ID" value="ERT64235.1"/>
    <property type="molecule type" value="Genomic_DNA"/>
</dbReference>
<evidence type="ECO:0000256" key="8">
    <source>
        <dbReference type="ARBA" id="ARBA00023285"/>
    </source>
</evidence>
<evidence type="ECO:0000256" key="13">
    <source>
        <dbReference type="ARBA" id="ARBA00071271"/>
    </source>
</evidence>
<dbReference type="PANTHER" id="PTHR43501:SF1">
    <property type="entry name" value="CYTOSOL NON-SPECIFIC DIPEPTIDASE"/>
    <property type="match status" value="1"/>
</dbReference>
<evidence type="ECO:0000256" key="16">
    <source>
        <dbReference type="ARBA" id="ARBA00077688"/>
    </source>
</evidence>
<dbReference type="FunFam" id="3.40.630.10:FF:000015">
    <property type="entry name" value="Aminoacyl-histidine dipeptidase PepD"/>
    <property type="match status" value="1"/>
</dbReference>
<evidence type="ECO:0000256" key="4">
    <source>
        <dbReference type="ARBA" id="ARBA00022723"/>
    </source>
</evidence>
<comment type="cofactor">
    <cofactor evidence="2">
        <name>Zn(2+)</name>
        <dbReference type="ChEBI" id="CHEBI:29105"/>
    </cofactor>
</comment>
<dbReference type="AlphaFoldDB" id="U7UY35"/>
<evidence type="ECO:0000256" key="2">
    <source>
        <dbReference type="ARBA" id="ARBA00001947"/>
    </source>
</evidence>
<evidence type="ECO:0000259" key="18">
    <source>
        <dbReference type="Pfam" id="PF07687"/>
    </source>
</evidence>
<dbReference type="eggNOG" id="COG2195">
    <property type="taxonomic scope" value="Bacteria"/>
</dbReference>
<keyword evidence="8" id="KW-0170">Cobalt</keyword>
<dbReference type="PANTHER" id="PTHR43501">
    <property type="entry name" value="CYTOSOL NON-SPECIFIC DIPEPTIDASE"/>
    <property type="match status" value="1"/>
</dbReference>
<keyword evidence="20" id="KW-1185">Reference proteome</keyword>
<sequence>MRKLKKLQPERVFYYFEEISKIPRESYQEKAISDYIIDFGRKLGLETYQDASYNVFLRKKASLGYESSPGIIIQGHLDMIWEKEDDSLHDFSKDSIDLIIDGNKLKANKTTLGADNGIAIAIAMAILEDDSFEHGPLEFLGTTSEEVDLGGALTIDSEILKGSMLINLDSEDESIITVGSAGGIELDITLPITKVYEDLSFSWSIEVKNLSGGHSGVEIHKKKGNANKIISEILSNINFEEEIFLVEISGGSKDNAIPRNASATISSKKDISMTIKNSINKILEKYRSFELNIQVEMIVLDTITKVIDKESFKNYLGLIKNMPTGVNTWIKEYPDIVESSDNLAIVKTSVDSIEIIVSLRSSEVNILKELQDKIINIVEEFGANFKFSAGYPEWRFNSISNLTVFGQEFSHLFRW</sequence>
<dbReference type="InterPro" id="IPR001160">
    <property type="entry name" value="Peptidase_M20C"/>
</dbReference>
<evidence type="ECO:0000313" key="20">
    <source>
        <dbReference type="Proteomes" id="UP000017081"/>
    </source>
</evidence>
<keyword evidence="7" id="KW-0482">Metalloprotease</keyword>
<dbReference type="GO" id="GO:0006508">
    <property type="term" value="P:proteolysis"/>
    <property type="evidence" value="ECO:0007669"/>
    <property type="project" value="UniProtKB-KW"/>
</dbReference>
<evidence type="ECO:0000256" key="1">
    <source>
        <dbReference type="ARBA" id="ARBA00001941"/>
    </source>
</evidence>
<evidence type="ECO:0000256" key="6">
    <source>
        <dbReference type="ARBA" id="ARBA00022833"/>
    </source>
</evidence>
<comment type="catalytic activity">
    <reaction evidence="9">
        <text>Hydrolysis of dipeptides, preferentially hydrophobic dipeptides including prolyl amino acids.</text>
        <dbReference type="EC" id="3.4.13.18"/>
    </reaction>
</comment>
<dbReference type="STRING" id="1319815.HMPREF0202_02852"/>
<comment type="caution">
    <text evidence="19">The sequence shown here is derived from an EMBL/GenBank/DDBJ whole genome shotgun (WGS) entry which is preliminary data.</text>
</comment>
<keyword evidence="5" id="KW-0378">Hydrolase</keyword>
<reference evidence="19 20" key="1">
    <citation type="submission" date="2013-08" db="EMBL/GenBank/DDBJ databases">
        <authorList>
            <person name="Weinstock G."/>
            <person name="Sodergren E."/>
            <person name="Wylie T."/>
            <person name="Fulton L."/>
            <person name="Fulton R."/>
            <person name="Fronick C."/>
            <person name="O'Laughlin M."/>
            <person name="Godfrey J."/>
            <person name="Miner T."/>
            <person name="Herter B."/>
            <person name="Appelbaum E."/>
            <person name="Cordes M."/>
            <person name="Lek S."/>
            <person name="Wollam A."/>
            <person name="Pepin K.H."/>
            <person name="Palsikar V.B."/>
            <person name="Mitreva M."/>
            <person name="Wilson R.K."/>
        </authorList>
    </citation>
    <scope>NUCLEOTIDE SEQUENCE [LARGE SCALE GENOMIC DNA]</scope>
    <source>
        <strain evidence="19 20">ATCC BAA-474</strain>
    </source>
</reference>
<dbReference type="HOGENOM" id="CLU_028526_0_0_0"/>
<dbReference type="NCBIfam" id="TIGR01893">
    <property type="entry name" value="aa-his-dipept"/>
    <property type="match status" value="1"/>
</dbReference>